<reference evidence="4 5" key="1">
    <citation type="submission" date="2016-08" db="EMBL/GenBank/DDBJ databases">
        <authorList>
            <person name="Seilhamer J.J."/>
        </authorList>
    </citation>
    <scope>NUCLEOTIDE SEQUENCE [LARGE SCALE GENOMIC DNA]</scope>
    <source>
        <strain evidence="4 5">DX4</strain>
    </source>
</reference>
<organism evidence="4 5">
    <name type="scientific">Pedobacter steynii</name>
    <dbReference type="NCBI Taxonomy" id="430522"/>
    <lineage>
        <taxon>Bacteria</taxon>
        <taxon>Pseudomonadati</taxon>
        <taxon>Bacteroidota</taxon>
        <taxon>Sphingobacteriia</taxon>
        <taxon>Sphingobacteriales</taxon>
        <taxon>Sphingobacteriaceae</taxon>
        <taxon>Pedobacter</taxon>
    </lineage>
</organism>
<keyword evidence="1" id="KW-0597">Phosphoprotein</keyword>
<evidence type="ECO:0000313" key="4">
    <source>
        <dbReference type="EMBL" id="AOM79349.1"/>
    </source>
</evidence>
<dbReference type="PROSITE" id="PS50930">
    <property type="entry name" value="HTH_LYTTR"/>
    <property type="match status" value="1"/>
</dbReference>
<feature type="domain" description="Response regulatory" evidence="2">
    <location>
        <begin position="6"/>
        <end position="117"/>
    </location>
</feature>
<dbReference type="PANTHER" id="PTHR37299:SF1">
    <property type="entry name" value="STAGE 0 SPORULATION PROTEIN A HOMOLOG"/>
    <property type="match status" value="1"/>
</dbReference>
<dbReference type="InterPro" id="IPR011006">
    <property type="entry name" value="CheY-like_superfamily"/>
</dbReference>
<evidence type="ECO:0000259" key="3">
    <source>
        <dbReference type="PROSITE" id="PS50930"/>
    </source>
</evidence>
<dbReference type="PROSITE" id="PS50110">
    <property type="entry name" value="RESPONSE_REGULATORY"/>
    <property type="match status" value="1"/>
</dbReference>
<gene>
    <name evidence="4" type="ORF">BFS30_20555</name>
</gene>
<dbReference type="RefSeq" id="WP_069381012.1">
    <property type="nucleotide sequence ID" value="NZ_CP017141.1"/>
</dbReference>
<dbReference type="Pfam" id="PF04397">
    <property type="entry name" value="LytTR"/>
    <property type="match status" value="1"/>
</dbReference>
<feature type="domain" description="HTH LytTR-type" evidence="3">
    <location>
        <begin position="141"/>
        <end position="239"/>
    </location>
</feature>
<dbReference type="SMART" id="SM00448">
    <property type="entry name" value="REC"/>
    <property type="match status" value="1"/>
</dbReference>
<dbReference type="SMART" id="SM00850">
    <property type="entry name" value="LytTR"/>
    <property type="match status" value="1"/>
</dbReference>
<dbReference type="InterPro" id="IPR007492">
    <property type="entry name" value="LytTR_DNA-bd_dom"/>
</dbReference>
<name>A0A1D7QL59_9SPHI</name>
<evidence type="ECO:0000313" key="5">
    <source>
        <dbReference type="Proteomes" id="UP000094313"/>
    </source>
</evidence>
<proteinExistence type="predicted"/>
<dbReference type="SUPFAM" id="SSF52172">
    <property type="entry name" value="CheY-like"/>
    <property type="match status" value="1"/>
</dbReference>
<dbReference type="Gene3D" id="3.40.50.2300">
    <property type="match status" value="1"/>
</dbReference>
<sequence length="239" mass="27509">MPKPLSCIIVDDEEGAHLVIGHYLEKMTTLCLSGGFYNAIEAMNFLYKHHVDLIFLDINMPGMSGLEMLSSMSKPPLVILTTAYSQYALESYKYQVVDYLVKPIEFPRFMTAVDHAFNRLKPAPQQTAIDQSFIVPAVDHLMLKVEGDFIRVIFDDILYVKSWGNYVQVHTGKHTYLSPITTTEIEHKLDRLRFIRIHKSYIVALSRIQKIAGGQLLLENDFILPIGNTFRRELLERFR</sequence>
<dbReference type="InterPro" id="IPR046947">
    <property type="entry name" value="LytR-like"/>
</dbReference>
<evidence type="ECO:0000259" key="2">
    <source>
        <dbReference type="PROSITE" id="PS50110"/>
    </source>
</evidence>
<feature type="modified residue" description="4-aspartylphosphate" evidence="1">
    <location>
        <position position="57"/>
    </location>
</feature>
<keyword evidence="5" id="KW-1185">Reference proteome</keyword>
<dbReference type="EMBL" id="CP017141">
    <property type="protein sequence ID" value="AOM79349.1"/>
    <property type="molecule type" value="Genomic_DNA"/>
</dbReference>
<accession>A0A1D7QL59</accession>
<dbReference type="KEGG" id="psty:BFS30_20555"/>
<dbReference type="AlphaFoldDB" id="A0A1D7QL59"/>
<dbReference type="Gene3D" id="2.40.50.1020">
    <property type="entry name" value="LytTr DNA-binding domain"/>
    <property type="match status" value="1"/>
</dbReference>
<protein>
    <submittedName>
        <fullName evidence="4">DNA-binding response regulator</fullName>
    </submittedName>
</protein>
<keyword evidence="4" id="KW-0238">DNA-binding</keyword>
<dbReference type="InterPro" id="IPR001789">
    <property type="entry name" value="Sig_transdc_resp-reg_receiver"/>
</dbReference>
<dbReference type="GO" id="GO:0000156">
    <property type="term" value="F:phosphorelay response regulator activity"/>
    <property type="evidence" value="ECO:0007669"/>
    <property type="project" value="InterPro"/>
</dbReference>
<dbReference type="GO" id="GO:0003677">
    <property type="term" value="F:DNA binding"/>
    <property type="evidence" value="ECO:0007669"/>
    <property type="project" value="UniProtKB-KW"/>
</dbReference>
<evidence type="ECO:0000256" key="1">
    <source>
        <dbReference type="PROSITE-ProRule" id="PRU00169"/>
    </source>
</evidence>
<dbReference type="PANTHER" id="PTHR37299">
    <property type="entry name" value="TRANSCRIPTIONAL REGULATOR-RELATED"/>
    <property type="match status" value="1"/>
</dbReference>
<dbReference type="Proteomes" id="UP000094313">
    <property type="component" value="Chromosome"/>
</dbReference>
<dbReference type="OrthoDB" id="9787344at2"/>
<dbReference type="Pfam" id="PF00072">
    <property type="entry name" value="Response_reg"/>
    <property type="match status" value="1"/>
</dbReference>